<evidence type="ECO:0000313" key="1">
    <source>
        <dbReference type="EMBL" id="MBB5159708.1"/>
    </source>
</evidence>
<dbReference type="Proteomes" id="UP000584374">
    <property type="component" value="Unassembled WGS sequence"/>
</dbReference>
<dbReference type="EMBL" id="JACHIW010000002">
    <property type="protein sequence ID" value="MBB5159708.1"/>
    <property type="molecule type" value="Genomic_DNA"/>
</dbReference>
<sequence length="90" mass="9338">MAGSVILSAAPWAWSTSRVVQQVLDGDRRDFETDLRLGADQALPAVVVGGSDQTHRVPTNNKDVPFYTPVVGVFMPGSSGPGCPVSSGPG</sequence>
<comment type="caution">
    <text evidence="1">The sequence shown here is derived from an EMBL/GenBank/DDBJ whole genome shotgun (WGS) entry which is preliminary data.</text>
</comment>
<organism evidence="1 2">
    <name type="scientific">Saccharopolyspora phatthalungensis</name>
    <dbReference type="NCBI Taxonomy" id="664693"/>
    <lineage>
        <taxon>Bacteria</taxon>
        <taxon>Bacillati</taxon>
        <taxon>Actinomycetota</taxon>
        <taxon>Actinomycetes</taxon>
        <taxon>Pseudonocardiales</taxon>
        <taxon>Pseudonocardiaceae</taxon>
        <taxon>Saccharopolyspora</taxon>
    </lineage>
</organism>
<evidence type="ECO:0000313" key="2">
    <source>
        <dbReference type="Proteomes" id="UP000584374"/>
    </source>
</evidence>
<protein>
    <submittedName>
        <fullName evidence="1">Uncharacterized protein</fullName>
    </submittedName>
</protein>
<name>A0A840QJW4_9PSEU</name>
<dbReference type="RefSeq" id="WP_184732248.1">
    <property type="nucleotide sequence ID" value="NZ_JACHIW010000002.1"/>
</dbReference>
<keyword evidence="2" id="KW-1185">Reference proteome</keyword>
<proteinExistence type="predicted"/>
<accession>A0A840QJW4</accession>
<dbReference type="AlphaFoldDB" id="A0A840QJW4"/>
<gene>
    <name evidence="1" type="ORF">BJ970_007307</name>
</gene>
<reference evidence="1 2" key="1">
    <citation type="submission" date="2020-08" db="EMBL/GenBank/DDBJ databases">
        <title>Sequencing the genomes of 1000 actinobacteria strains.</title>
        <authorList>
            <person name="Klenk H.-P."/>
        </authorList>
    </citation>
    <scope>NUCLEOTIDE SEQUENCE [LARGE SCALE GENOMIC DNA]</scope>
    <source>
        <strain evidence="1 2">DSM 45584</strain>
    </source>
</reference>